<feature type="coiled-coil region" evidence="4">
    <location>
        <begin position="389"/>
        <end position="469"/>
    </location>
</feature>
<feature type="coiled-coil region" evidence="4">
    <location>
        <begin position="303"/>
        <end position="330"/>
    </location>
</feature>
<sequence length="515" mass="58924">MGLEEEGGAQVVWDPFLVVEGPSVEEEDMALEEEEAQVVEGLYISLVFLILSSSKYTSMSQQLSAGRSLHGQKCFSSSSAVSSMSRCRTSIFPSAAPFGRGYGVWSYRSQSLQNVDGCKQISSGRRLPQGVYGGWGCRDVHFNNEGGSRGSMVGLRGRSCKSEGLCRGHINKNLLQPLCAKIDPEIQHIRMQEREQMKSLNNQFACFIDKVQHLEQENRVLATKRDLLQKQVMPSQKNLKHVFDSFICSLQRQLDLLLHERGQMEPERNDMEKLVEVFKCKYEQEVTRHTAAKNEFILLKKDVDCVYLTKAELKAKLETLRQETEFLKCMSAQEIAELEKSLCDTSVIVKMDNSRGLAMEGILKSIECRYEDIAQKSKAELNVLYRTRYQELEEAKGRLYNELKSHQQEIEELSFVIQRWQRDLENMKKQVSSLQTSVCDTEQRRDCALKDAREKHIEMQNALQKAKDGLAYMLRDYQELLNVKLALDIEITTYKTLLEGEERRICTGSPVSMCK</sequence>
<comment type="similarity">
    <text evidence="3">Belongs to the intermediate filament family.</text>
</comment>
<accession>A0ABM4FYM6</accession>
<dbReference type="Gene3D" id="1.20.5.500">
    <property type="entry name" value="Single helix bin"/>
    <property type="match status" value="1"/>
</dbReference>
<evidence type="ECO:0000256" key="2">
    <source>
        <dbReference type="ARBA" id="ARBA00023054"/>
    </source>
</evidence>
<keyword evidence="2 4" id="KW-0175">Coiled coil</keyword>
<protein>
    <submittedName>
        <fullName evidence="7">Keratin, type II cytoskeletal 7-like</fullName>
    </submittedName>
</protein>
<dbReference type="GeneID" id="106495065"/>
<dbReference type="Proteomes" id="UP001652627">
    <property type="component" value="Chromosome 33"/>
</dbReference>
<dbReference type="PROSITE" id="PS51842">
    <property type="entry name" value="IF_ROD_2"/>
    <property type="match status" value="1"/>
</dbReference>
<reference evidence="7" key="1">
    <citation type="submission" date="2025-08" db="UniProtKB">
        <authorList>
            <consortium name="RefSeq"/>
        </authorList>
    </citation>
    <scope>IDENTIFICATION</scope>
    <source>
        <tissue evidence="7">Blood</tissue>
    </source>
</reference>
<name>A0ABM4FYM6_9AVES</name>
<evidence type="ECO:0000259" key="5">
    <source>
        <dbReference type="PROSITE" id="PS51842"/>
    </source>
</evidence>
<evidence type="ECO:0000313" key="7">
    <source>
        <dbReference type="RefSeq" id="XP_067170044.1"/>
    </source>
</evidence>
<dbReference type="PANTHER" id="PTHR45616:SF19">
    <property type="entry name" value="KERATIN 90"/>
    <property type="match status" value="1"/>
</dbReference>
<evidence type="ECO:0000256" key="4">
    <source>
        <dbReference type="SAM" id="Coils"/>
    </source>
</evidence>
<proteinExistence type="inferred from homology"/>
<dbReference type="Pfam" id="PF00038">
    <property type="entry name" value="Filament"/>
    <property type="match status" value="1"/>
</dbReference>
<feature type="domain" description="IF rod" evidence="5">
    <location>
        <begin position="193"/>
        <end position="505"/>
    </location>
</feature>
<dbReference type="PRINTS" id="PR01276">
    <property type="entry name" value="TYPE2KERATIN"/>
</dbReference>
<dbReference type="InterPro" id="IPR003054">
    <property type="entry name" value="Keratin_II"/>
</dbReference>
<dbReference type="SUPFAM" id="SSF64593">
    <property type="entry name" value="Intermediate filament protein, coiled coil region"/>
    <property type="match status" value="2"/>
</dbReference>
<dbReference type="Gene3D" id="1.20.5.170">
    <property type="match status" value="1"/>
</dbReference>
<evidence type="ECO:0000313" key="6">
    <source>
        <dbReference type="Proteomes" id="UP001652627"/>
    </source>
</evidence>
<dbReference type="InterPro" id="IPR039008">
    <property type="entry name" value="IF_rod_dom"/>
</dbReference>
<feature type="coiled-coil region" evidence="4">
    <location>
        <begin position="197"/>
        <end position="231"/>
    </location>
</feature>
<keyword evidence="1 3" id="KW-0403">Intermediate filament</keyword>
<dbReference type="PANTHER" id="PTHR45616">
    <property type="entry name" value="GATA-TYPE DOMAIN-CONTAINING PROTEIN"/>
    <property type="match status" value="1"/>
</dbReference>
<evidence type="ECO:0000256" key="3">
    <source>
        <dbReference type="RuleBase" id="RU000685"/>
    </source>
</evidence>
<gene>
    <name evidence="7" type="primary">LOC106495065</name>
</gene>
<dbReference type="Gene3D" id="1.20.5.1160">
    <property type="entry name" value="Vasodilator-stimulated phosphoprotein"/>
    <property type="match status" value="1"/>
</dbReference>
<organism evidence="6 7">
    <name type="scientific">Apteryx mantelli</name>
    <name type="common">North Island brown kiwi</name>
    <dbReference type="NCBI Taxonomy" id="2696672"/>
    <lineage>
        <taxon>Eukaryota</taxon>
        <taxon>Metazoa</taxon>
        <taxon>Chordata</taxon>
        <taxon>Craniata</taxon>
        <taxon>Vertebrata</taxon>
        <taxon>Euteleostomi</taxon>
        <taxon>Archelosauria</taxon>
        <taxon>Archosauria</taxon>
        <taxon>Dinosauria</taxon>
        <taxon>Saurischia</taxon>
        <taxon>Theropoda</taxon>
        <taxon>Coelurosauria</taxon>
        <taxon>Aves</taxon>
        <taxon>Palaeognathae</taxon>
        <taxon>Apterygiformes</taxon>
        <taxon>Apterygidae</taxon>
        <taxon>Apteryx</taxon>
    </lineage>
</organism>
<evidence type="ECO:0000256" key="1">
    <source>
        <dbReference type="ARBA" id="ARBA00022754"/>
    </source>
</evidence>
<dbReference type="RefSeq" id="XP_067170044.1">
    <property type="nucleotide sequence ID" value="XM_067313943.1"/>
</dbReference>
<dbReference type="InterPro" id="IPR018039">
    <property type="entry name" value="IF_conserved"/>
</dbReference>
<keyword evidence="6" id="KW-1185">Reference proteome</keyword>
<dbReference type="PROSITE" id="PS00226">
    <property type="entry name" value="IF_ROD_1"/>
    <property type="match status" value="1"/>
</dbReference>
<dbReference type="SMART" id="SM01391">
    <property type="entry name" value="Filament"/>
    <property type="match status" value="1"/>
</dbReference>